<dbReference type="InterPro" id="IPR016040">
    <property type="entry name" value="NAD(P)-bd_dom"/>
</dbReference>
<dbReference type="Proteomes" id="UP000515297">
    <property type="component" value="Plasmid plas1"/>
</dbReference>
<sequence length="237" mass="25337">MQPHTIAIFGAGGHTGRHAVSHALTMGLDVVAIDLHPPKDDERLDGVTYRAANVMEDDLAPALEGCDAVISALGVAFTPSNALNPPPLYSKGTQRIAQAAREAGIRRIAVISAAFVEEQPELPMWFRGSVVAALHNILAEMRKMEAMLEAQPDLDWIAVRPGWLLDKPATGKLLVGDRILPKGAFRCREADLGHFLVHAVTSGEHVHQKPAIGAPEAHEDESLAALGSELAEMAGLH</sequence>
<accession>A0A1Z1FGS4</accession>
<evidence type="ECO:0000259" key="1">
    <source>
        <dbReference type="Pfam" id="PF13460"/>
    </source>
</evidence>
<dbReference type="EMBL" id="CP019603">
    <property type="protein sequence ID" value="ARU17927.1"/>
    <property type="molecule type" value="Genomic_DNA"/>
</dbReference>
<dbReference type="Proteomes" id="UP000195807">
    <property type="component" value="Plasmid pCME4A9I"/>
</dbReference>
<geneLocation type="plasmid" evidence="3 5">
    <name>plas1</name>
</geneLocation>
<dbReference type="SUPFAM" id="SSF51735">
    <property type="entry name" value="NAD(P)-binding Rossmann-fold domains"/>
    <property type="match status" value="1"/>
</dbReference>
<feature type="domain" description="NAD(P)-binding" evidence="1">
    <location>
        <begin position="10"/>
        <end position="201"/>
    </location>
</feature>
<protein>
    <submittedName>
        <fullName evidence="3">NAD(P)H-binding protein</fullName>
    </submittedName>
</protein>
<dbReference type="Gene3D" id="3.40.50.720">
    <property type="entry name" value="NAD(P)-binding Rossmann-like Domain"/>
    <property type="match status" value="1"/>
</dbReference>
<reference evidence="2 4" key="1">
    <citation type="submission" date="2017-01" db="EMBL/GenBank/DDBJ databases">
        <title>Complete genome sequence of esterase-producing bacterium Croceicoccus marinus E4A9.</title>
        <authorList>
            <person name="Wu Y.-H."/>
            <person name="Cheng H."/>
            <person name="Xu L."/>
            <person name="Huo Y.-Y."/>
            <person name="Wang C.-S."/>
            <person name="Xu X.-W."/>
        </authorList>
    </citation>
    <scope>NUCLEOTIDE SEQUENCE [LARGE SCALE GENOMIC DNA]</scope>
    <source>
        <strain evidence="2 4">E4A9</strain>
        <plasmid evidence="2">pCME4A9I</plasmid>
        <plasmid evidence="4">Plasmid pcme4a9i</plasmid>
    </source>
</reference>
<dbReference type="GO" id="GO:0042602">
    <property type="term" value="F:riboflavin reductase (NADPH) activity"/>
    <property type="evidence" value="ECO:0007669"/>
    <property type="project" value="TreeGrafter"/>
</dbReference>
<dbReference type="EMBL" id="CP060053">
    <property type="protein sequence ID" value="QNE07434.1"/>
    <property type="molecule type" value="Genomic_DNA"/>
</dbReference>
<dbReference type="OrthoDB" id="7419852at2"/>
<dbReference type="InterPro" id="IPR036291">
    <property type="entry name" value="NAD(P)-bd_dom_sf"/>
</dbReference>
<keyword evidence="4" id="KW-1185">Reference proteome</keyword>
<dbReference type="AlphaFoldDB" id="A0A1Z1FGS4"/>
<dbReference type="GO" id="GO:0004074">
    <property type="term" value="F:biliverdin reductase [NAD(P)H] activity"/>
    <property type="evidence" value="ECO:0007669"/>
    <property type="project" value="TreeGrafter"/>
</dbReference>
<dbReference type="InterPro" id="IPR051606">
    <property type="entry name" value="Polyketide_Oxido-like"/>
</dbReference>
<evidence type="ECO:0000313" key="4">
    <source>
        <dbReference type="Proteomes" id="UP000195807"/>
    </source>
</evidence>
<dbReference type="PANTHER" id="PTHR43355:SF2">
    <property type="entry name" value="FLAVIN REDUCTASE (NADPH)"/>
    <property type="match status" value="1"/>
</dbReference>
<evidence type="ECO:0000313" key="5">
    <source>
        <dbReference type="Proteomes" id="UP000515297"/>
    </source>
</evidence>
<proteinExistence type="predicted"/>
<dbReference type="RefSeq" id="WP_066850367.1">
    <property type="nucleotide sequence ID" value="NZ_CP019603.1"/>
</dbReference>
<evidence type="ECO:0000313" key="2">
    <source>
        <dbReference type="EMBL" id="ARU17927.1"/>
    </source>
</evidence>
<dbReference type="STRING" id="450378.GCA_001661675_03327"/>
<evidence type="ECO:0000313" key="3">
    <source>
        <dbReference type="EMBL" id="QNE07434.1"/>
    </source>
</evidence>
<gene>
    <name evidence="2" type="ORF">A9D14_16555</name>
    <name evidence="3" type="ORF">H4O24_16265</name>
</gene>
<dbReference type="Pfam" id="PF13460">
    <property type="entry name" value="NAD_binding_10"/>
    <property type="match status" value="1"/>
</dbReference>
<organism evidence="2 4">
    <name type="scientific">Croceicoccus marinus</name>
    <dbReference type="NCBI Taxonomy" id="450378"/>
    <lineage>
        <taxon>Bacteria</taxon>
        <taxon>Pseudomonadati</taxon>
        <taxon>Pseudomonadota</taxon>
        <taxon>Alphaproteobacteria</taxon>
        <taxon>Sphingomonadales</taxon>
        <taxon>Erythrobacteraceae</taxon>
        <taxon>Croceicoccus</taxon>
    </lineage>
</organism>
<reference evidence="3 5" key="2">
    <citation type="submission" date="2020-08" db="EMBL/GenBank/DDBJ databases">
        <authorList>
            <person name="Liu G."/>
            <person name="Sun C."/>
        </authorList>
    </citation>
    <scope>NUCLEOTIDE SEQUENCE [LARGE SCALE GENOMIC DNA]</scope>
    <source>
        <strain evidence="3 5">OT19</strain>
        <plasmid evidence="3 5">plas1</plasmid>
    </source>
</reference>
<geneLocation type="plasmid" evidence="4">
    <name>pcme4a9i</name>
</geneLocation>
<dbReference type="PANTHER" id="PTHR43355">
    <property type="entry name" value="FLAVIN REDUCTASE (NADPH)"/>
    <property type="match status" value="1"/>
</dbReference>
<geneLocation type="plasmid" evidence="2">
    <name>pCME4A9I</name>
</geneLocation>
<dbReference type="KEGG" id="cman:A9D14_16555"/>
<name>A0A1Z1FGS4_9SPHN</name>
<keyword evidence="2" id="KW-0614">Plasmid</keyword>